<dbReference type="EMBL" id="MU854407">
    <property type="protein sequence ID" value="KAK4039222.1"/>
    <property type="molecule type" value="Genomic_DNA"/>
</dbReference>
<feature type="region of interest" description="Disordered" evidence="1">
    <location>
        <begin position="665"/>
        <end position="746"/>
    </location>
</feature>
<feature type="region of interest" description="Disordered" evidence="1">
    <location>
        <begin position="477"/>
        <end position="546"/>
    </location>
</feature>
<sequence>MDPIGPPKNTDNATTKLAEREAKKQCLRELRDAHDWVKKIVAHIGKHYKEVGLPAWLDLRVVYGQLSRSAAGRRSSAHAAWKTMRDSLTAVQAWMGGHGTWEDAAKVSKMPHFGSSSELKAVEFIESKQACLPRCLMLPLVQIKLDFLVDPQPRGDDEIPDFWRGARLNNPEWRRQFMQKQGYYHHIPFDDDLTDLVVSTVVQKGKPELEDTMQPLAPAEAEEDNEPKPTNEAKTKAGMLKTGGPGGPKGAGNGAVWKDKVQATMSRIADTVNETLAAEQVKLLGKRYRQDNDKTQPETHQKRQKTAEEVVQPQKVMDSIEDSDDDDPPAPSPSAKTCVDKDDERYRALKAGYKKLKKQDLQLASLYSNIDDSTKKQGKDVEQLTKQQKDLRRDTNANKQKQQQLVERFDTLEAGNKALEEKAEQLTVQCAALTDDVRKLEDKSGQVAAQCSAFEDENKILRSQLVSVMARIEALEQAQSAAKSQPEPAQTTAPEPASAPKPAEEGPRVQSRQHSVVEAPRGRDSLGPQDNVHGAAAPTVPSSQWQSAGAVKYEAIDSLVMNQPPQPHYKRAGSRFPRVLDMPTFDPDWDPQQEVLSRRAPAYARSSRLTTYSDAVYTNSPTAYHPYANPAARGPTPSPSPVHIPAPTQMAGPVQMRAPTPAYIPAHTPTPVPTQPAGSTPTFTPFPSSSPHPEFSPNIDPSLYTTATLQPQPQTQPTQHEPTPNQHTNPNPNTGRPPTNTTLTLTPDNNTNNNAKADFESSLQTHLPWLPPAHRTQLLAFMGGLPRHIWQTLPAHEIVAHCRARGLRYERVGELVEGYRRVVADVECLSGGGDGDVVEAGQGGWGGVRDGSDVVEVGRGNWEGGEGREAKAEEV</sequence>
<feature type="compositionally biased region" description="Gly residues" evidence="1">
    <location>
        <begin position="241"/>
        <end position="253"/>
    </location>
</feature>
<evidence type="ECO:0000313" key="2">
    <source>
        <dbReference type="EMBL" id="KAK4039222.1"/>
    </source>
</evidence>
<organism evidence="2 3">
    <name type="scientific">Parachaetomium inaequale</name>
    <dbReference type="NCBI Taxonomy" id="2588326"/>
    <lineage>
        <taxon>Eukaryota</taxon>
        <taxon>Fungi</taxon>
        <taxon>Dikarya</taxon>
        <taxon>Ascomycota</taxon>
        <taxon>Pezizomycotina</taxon>
        <taxon>Sordariomycetes</taxon>
        <taxon>Sordariomycetidae</taxon>
        <taxon>Sordariales</taxon>
        <taxon>Chaetomiaceae</taxon>
        <taxon>Parachaetomium</taxon>
    </lineage>
</organism>
<protein>
    <submittedName>
        <fullName evidence="2">Uncharacterized protein</fullName>
    </submittedName>
</protein>
<feature type="compositionally biased region" description="Basic and acidic residues" evidence="1">
    <location>
        <begin position="288"/>
        <end position="308"/>
    </location>
</feature>
<comment type="caution">
    <text evidence="2">The sequence shown here is derived from an EMBL/GenBank/DDBJ whole genome shotgun (WGS) entry which is preliminary data.</text>
</comment>
<feature type="compositionally biased region" description="Basic and acidic residues" evidence="1">
    <location>
        <begin position="372"/>
        <end position="396"/>
    </location>
</feature>
<name>A0AAN6PEM1_9PEZI</name>
<feature type="compositionally biased region" description="Basic and acidic residues" evidence="1">
    <location>
        <begin position="226"/>
        <end position="235"/>
    </location>
</feature>
<evidence type="ECO:0000256" key="1">
    <source>
        <dbReference type="SAM" id="MobiDB-lite"/>
    </source>
</evidence>
<gene>
    <name evidence="2" type="ORF">C8A01DRAFT_16777</name>
</gene>
<dbReference type="Proteomes" id="UP001303115">
    <property type="component" value="Unassembled WGS sequence"/>
</dbReference>
<feature type="compositionally biased region" description="Low complexity" evidence="1">
    <location>
        <begin position="679"/>
        <end position="697"/>
    </location>
</feature>
<proteinExistence type="predicted"/>
<feature type="region of interest" description="Disordered" evidence="1">
    <location>
        <begin position="207"/>
        <end position="254"/>
    </location>
</feature>
<reference evidence="3" key="1">
    <citation type="journal article" date="2023" name="Mol. Phylogenet. Evol.">
        <title>Genome-scale phylogeny and comparative genomics of the fungal order Sordariales.</title>
        <authorList>
            <person name="Hensen N."/>
            <person name="Bonometti L."/>
            <person name="Westerberg I."/>
            <person name="Brannstrom I.O."/>
            <person name="Guillou S."/>
            <person name="Cros-Aarteil S."/>
            <person name="Calhoun S."/>
            <person name="Haridas S."/>
            <person name="Kuo A."/>
            <person name="Mondo S."/>
            <person name="Pangilinan J."/>
            <person name="Riley R."/>
            <person name="LaButti K."/>
            <person name="Andreopoulos B."/>
            <person name="Lipzen A."/>
            <person name="Chen C."/>
            <person name="Yan M."/>
            <person name="Daum C."/>
            <person name="Ng V."/>
            <person name="Clum A."/>
            <person name="Steindorff A."/>
            <person name="Ohm R.A."/>
            <person name="Martin F."/>
            <person name="Silar P."/>
            <person name="Natvig D.O."/>
            <person name="Lalanne C."/>
            <person name="Gautier V."/>
            <person name="Ament-Velasquez S.L."/>
            <person name="Kruys A."/>
            <person name="Hutchinson M.I."/>
            <person name="Powell A.J."/>
            <person name="Barry K."/>
            <person name="Miller A.N."/>
            <person name="Grigoriev I.V."/>
            <person name="Debuchy R."/>
            <person name="Gladieux P."/>
            <person name="Hiltunen Thoren M."/>
            <person name="Johannesson H."/>
        </authorList>
    </citation>
    <scope>NUCLEOTIDE SEQUENCE [LARGE SCALE GENOMIC DNA]</scope>
    <source>
        <strain evidence="3">CBS 284.82</strain>
    </source>
</reference>
<feature type="compositionally biased region" description="Low complexity" evidence="1">
    <location>
        <begin position="705"/>
        <end position="746"/>
    </location>
</feature>
<accession>A0AAN6PEM1</accession>
<feature type="region of interest" description="Disordered" evidence="1">
    <location>
        <begin position="287"/>
        <end position="343"/>
    </location>
</feature>
<dbReference type="AlphaFoldDB" id="A0AAN6PEM1"/>
<evidence type="ECO:0000313" key="3">
    <source>
        <dbReference type="Proteomes" id="UP001303115"/>
    </source>
</evidence>
<feature type="compositionally biased region" description="Low complexity" evidence="1">
    <location>
        <begin position="485"/>
        <end position="501"/>
    </location>
</feature>
<keyword evidence="3" id="KW-1185">Reference proteome</keyword>
<feature type="region of interest" description="Disordered" evidence="1">
    <location>
        <begin position="369"/>
        <end position="403"/>
    </location>
</feature>
<feature type="compositionally biased region" description="Acidic residues" evidence="1">
    <location>
        <begin position="319"/>
        <end position="328"/>
    </location>
</feature>